<dbReference type="EnsemblMetazoa" id="GPPI017306-RA">
    <property type="protein sequence ID" value="GPPI017306-PA"/>
    <property type="gene ID" value="GPPI017306"/>
</dbReference>
<keyword evidence="1" id="KW-1133">Transmembrane helix</keyword>
<reference evidence="3" key="1">
    <citation type="submission" date="2015-01" db="EMBL/GenBank/DDBJ databases">
        <authorList>
            <person name="Aksoy S."/>
            <person name="Warren W."/>
            <person name="Wilson R.K."/>
        </authorList>
    </citation>
    <scope>NUCLEOTIDE SEQUENCE [LARGE SCALE GENOMIC DNA]</scope>
    <source>
        <strain evidence="3">IAEA</strain>
    </source>
</reference>
<name>A0A1B0B349_9MUSC</name>
<keyword evidence="3" id="KW-1185">Reference proteome</keyword>
<dbReference type="AlphaFoldDB" id="A0A1B0B349"/>
<feature type="transmembrane region" description="Helical" evidence="1">
    <location>
        <begin position="20"/>
        <end position="41"/>
    </location>
</feature>
<evidence type="ECO:0000256" key="1">
    <source>
        <dbReference type="SAM" id="Phobius"/>
    </source>
</evidence>
<reference evidence="2" key="2">
    <citation type="submission" date="2020-05" db="UniProtKB">
        <authorList>
            <consortium name="EnsemblMetazoa"/>
        </authorList>
    </citation>
    <scope>IDENTIFICATION</scope>
    <source>
        <strain evidence="2">IAEA</strain>
    </source>
</reference>
<evidence type="ECO:0000313" key="3">
    <source>
        <dbReference type="Proteomes" id="UP000092460"/>
    </source>
</evidence>
<dbReference type="Proteomes" id="UP000092460">
    <property type="component" value="Unassembled WGS sequence"/>
</dbReference>
<keyword evidence="1" id="KW-0472">Membrane</keyword>
<protein>
    <submittedName>
        <fullName evidence="2">Uncharacterized protein</fullName>
    </submittedName>
</protein>
<keyword evidence="1" id="KW-0812">Transmembrane</keyword>
<organism evidence="2 3">
    <name type="scientific">Glossina palpalis gambiensis</name>
    <dbReference type="NCBI Taxonomy" id="67801"/>
    <lineage>
        <taxon>Eukaryota</taxon>
        <taxon>Metazoa</taxon>
        <taxon>Ecdysozoa</taxon>
        <taxon>Arthropoda</taxon>
        <taxon>Hexapoda</taxon>
        <taxon>Insecta</taxon>
        <taxon>Pterygota</taxon>
        <taxon>Neoptera</taxon>
        <taxon>Endopterygota</taxon>
        <taxon>Diptera</taxon>
        <taxon>Brachycera</taxon>
        <taxon>Muscomorpha</taxon>
        <taxon>Hippoboscoidea</taxon>
        <taxon>Glossinidae</taxon>
        <taxon>Glossina</taxon>
    </lineage>
</organism>
<accession>A0A1B0B349</accession>
<proteinExistence type="predicted"/>
<sequence length="130" mass="15408">MKRKEKKNTLAQRMPNRNEYFYAVCYSNYILFHCLPISKFICLHSIDKSGKDEDTFGVEKLRLFYSKRSLRSAYCTCLLLRLPAYSCKLYGILRPKHITYLQGDRKSRQAIKEFDHVMLEDLNDGTLLRL</sequence>
<evidence type="ECO:0000313" key="2">
    <source>
        <dbReference type="EnsemblMetazoa" id="GPPI017306-PA"/>
    </source>
</evidence>
<dbReference type="EMBL" id="JXJN01007770">
    <property type="status" value="NOT_ANNOTATED_CDS"/>
    <property type="molecule type" value="Genomic_DNA"/>
</dbReference>
<dbReference type="VEuPathDB" id="VectorBase:GPPI017306"/>